<comment type="caution">
    <text evidence="2">The sequence shown here is derived from an EMBL/GenBank/DDBJ whole genome shotgun (WGS) entry which is preliminary data.</text>
</comment>
<reference evidence="3" key="1">
    <citation type="journal article" date="2019" name="Int. J. Syst. Evol. Microbiol.">
        <title>The Global Catalogue of Microorganisms (GCM) 10K type strain sequencing project: providing services to taxonomists for standard genome sequencing and annotation.</title>
        <authorList>
            <consortium name="The Broad Institute Genomics Platform"/>
            <consortium name="The Broad Institute Genome Sequencing Center for Infectious Disease"/>
            <person name="Wu L."/>
            <person name="Ma J."/>
        </authorList>
    </citation>
    <scope>NUCLEOTIDE SEQUENCE [LARGE SCALE GENOMIC DNA]</scope>
    <source>
        <strain evidence="3">JCM 6833</strain>
    </source>
</reference>
<dbReference type="RefSeq" id="WP_344539940.1">
    <property type="nucleotide sequence ID" value="NZ_BAAATD010000002.1"/>
</dbReference>
<sequence>MDDQLIPDPSQAGTAAEFVAMLRQLKEGAGRSFRELERAAKANGDSLPASSAAAALGRTTLPRRELVAVLVRACGGDDDDVANWVSHCKRLAVQQATGESESHGGQRISRGDVEPSVAPLPSDVTPHPSPAHDRLPRRLASRLLVSTIPALAVVGVLVLTLNLTGWHVAFSIGDPPGPGAEPRPSAPATRTTGATPKTHGNAIPSDTTTAPRSRRAEKTPLPADRNPRTPRPSTPPTGRTQPPPDPPSSCDSCNVAKPRKP</sequence>
<name>A0ABP6BU79_9ACTN</name>
<feature type="compositionally biased region" description="Basic and acidic residues" evidence="1">
    <location>
        <begin position="100"/>
        <end position="113"/>
    </location>
</feature>
<feature type="compositionally biased region" description="Pro residues" evidence="1">
    <location>
        <begin position="229"/>
        <end position="247"/>
    </location>
</feature>
<protein>
    <submittedName>
        <fullName evidence="2">Uncharacterized protein</fullName>
    </submittedName>
</protein>
<evidence type="ECO:0000313" key="2">
    <source>
        <dbReference type="EMBL" id="GAA2587532.1"/>
    </source>
</evidence>
<feature type="compositionally biased region" description="Pro residues" evidence="1">
    <location>
        <begin position="175"/>
        <end position="185"/>
    </location>
</feature>
<evidence type="ECO:0000256" key="1">
    <source>
        <dbReference type="SAM" id="MobiDB-lite"/>
    </source>
</evidence>
<accession>A0ABP6BU79</accession>
<feature type="region of interest" description="Disordered" evidence="1">
    <location>
        <begin position="95"/>
        <end position="133"/>
    </location>
</feature>
<organism evidence="2 3">
    <name type="scientific">Actinomadura fulvescens</name>
    <dbReference type="NCBI Taxonomy" id="46160"/>
    <lineage>
        <taxon>Bacteria</taxon>
        <taxon>Bacillati</taxon>
        <taxon>Actinomycetota</taxon>
        <taxon>Actinomycetes</taxon>
        <taxon>Streptosporangiales</taxon>
        <taxon>Thermomonosporaceae</taxon>
        <taxon>Actinomadura</taxon>
    </lineage>
</organism>
<dbReference type="EMBL" id="BAAATD010000002">
    <property type="protein sequence ID" value="GAA2587532.1"/>
    <property type="molecule type" value="Genomic_DNA"/>
</dbReference>
<proteinExistence type="predicted"/>
<feature type="region of interest" description="Disordered" evidence="1">
    <location>
        <begin position="175"/>
        <end position="261"/>
    </location>
</feature>
<keyword evidence="3" id="KW-1185">Reference proteome</keyword>
<evidence type="ECO:0000313" key="3">
    <source>
        <dbReference type="Proteomes" id="UP001501509"/>
    </source>
</evidence>
<gene>
    <name evidence="2" type="ORF">GCM10010411_20460</name>
</gene>
<dbReference type="Proteomes" id="UP001501509">
    <property type="component" value="Unassembled WGS sequence"/>
</dbReference>